<dbReference type="PANTHER" id="PTHR12684">
    <property type="entry name" value="PUTATIVE PHOSPHOTRANSFERASE"/>
    <property type="match status" value="1"/>
</dbReference>
<dbReference type="InterPro" id="IPR002745">
    <property type="entry name" value="Ptrans_KptA/Tpt1"/>
</dbReference>
<dbReference type="GO" id="GO:0006388">
    <property type="term" value="P:tRNA splicing, via endonucleolytic cleavage and ligation"/>
    <property type="evidence" value="ECO:0007669"/>
    <property type="project" value="TreeGrafter"/>
</dbReference>
<evidence type="ECO:0000313" key="4">
    <source>
        <dbReference type="EMBL" id="ELR19089.1"/>
    </source>
</evidence>
<dbReference type="OrthoDB" id="419694at2759"/>
<organism evidence="4 5">
    <name type="scientific">Acanthamoeba castellanii (strain ATCC 30010 / Neff)</name>
    <dbReference type="NCBI Taxonomy" id="1257118"/>
    <lineage>
        <taxon>Eukaryota</taxon>
        <taxon>Amoebozoa</taxon>
        <taxon>Discosea</taxon>
        <taxon>Longamoebia</taxon>
        <taxon>Centramoebida</taxon>
        <taxon>Acanthamoebidae</taxon>
        <taxon>Acanthamoeba</taxon>
    </lineage>
</organism>
<dbReference type="Pfam" id="PF01885">
    <property type="entry name" value="PTS_2-RNA"/>
    <property type="match status" value="1"/>
</dbReference>
<comment type="similarity">
    <text evidence="1">Belongs to the KptA/TPT1 family.</text>
</comment>
<dbReference type="VEuPathDB" id="AmoebaDB:ACA1_237270"/>
<dbReference type="PANTHER" id="PTHR12684:SF2">
    <property type="entry name" value="TRNA 2'-PHOSPHOTRANSFERASE 1"/>
    <property type="match status" value="1"/>
</dbReference>
<name>L8H0V2_ACACF</name>
<protein>
    <submittedName>
        <fullName evidence="4">RNA 2'phosphotransferase, Tpt1/KptA domain containing protein</fullName>
    </submittedName>
</protein>
<proteinExistence type="inferred from homology"/>
<keyword evidence="2 4" id="KW-0808">Transferase</keyword>
<accession>L8H0V2</accession>
<evidence type="ECO:0000256" key="1">
    <source>
        <dbReference type="ARBA" id="ARBA00009836"/>
    </source>
</evidence>
<gene>
    <name evidence="4" type="ORF">ACA1_237270</name>
</gene>
<evidence type="ECO:0000256" key="3">
    <source>
        <dbReference type="ARBA" id="ARBA00023027"/>
    </source>
</evidence>
<sequence length="139" mass="15139">MRSKSDRTASTSAPTRATPSPAYLTELDFKTITDASHYPTVVHGTYHASWINIKRTGLSKMGRTHIHFAKGEYGSADVISGMRQTCQVLIYINLTLALEEGVEFVESANGVILSPGVEGVLHPKYFARVVDAKTGQSLL</sequence>
<dbReference type="Gene3D" id="3.20.170.30">
    <property type="match status" value="1"/>
</dbReference>
<evidence type="ECO:0000256" key="2">
    <source>
        <dbReference type="ARBA" id="ARBA00022679"/>
    </source>
</evidence>
<dbReference type="GeneID" id="14919859"/>
<dbReference type="EMBL" id="KB007939">
    <property type="protein sequence ID" value="ELR19089.1"/>
    <property type="molecule type" value="Genomic_DNA"/>
</dbReference>
<dbReference type="KEGG" id="acan:ACA1_237270"/>
<evidence type="ECO:0000313" key="5">
    <source>
        <dbReference type="Proteomes" id="UP000011083"/>
    </source>
</evidence>
<dbReference type="InterPro" id="IPR042081">
    <property type="entry name" value="RNA_2'-PTrans_C"/>
</dbReference>
<keyword evidence="3" id="KW-0520">NAD</keyword>
<dbReference type="STRING" id="1257118.L8H0V2"/>
<dbReference type="GO" id="GO:0000215">
    <property type="term" value="F:tRNA 2'-phosphotransferase activity"/>
    <property type="evidence" value="ECO:0007669"/>
    <property type="project" value="TreeGrafter"/>
</dbReference>
<keyword evidence="5" id="KW-1185">Reference proteome</keyword>
<dbReference type="OMA" id="ASWINIK"/>
<dbReference type="RefSeq" id="XP_004341153.1">
    <property type="nucleotide sequence ID" value="XM_004341105.1"/>
</dbReference>
<dbReference type="AlphaFoldDB" id="L8H0V2"/>
<dbReference type="SUPFAM" id="SSF56399">
    <property type="entry name" value="ADP-ribosylation"/>
    <property type="match status" value="1"/>
</dbReference>
<dbReference type="Proteomes" id="UP000011083">
    <property type="component" value="Unassembled WGS sequence"/>
</dbReference>
<reference evidence="4 5" key="1">
    <citation type="journal article" date="2013" name="Genome Biol.">
        <title>Genome of Acanthamoeba castellanii highlights extensive lateral gene transfer and early evolution of tyrosine kinase signaling.</title>
        <authorList>
            <person name="Clarke M."/>
            <person name="Lohan A.J."/>
            <person name="Liu B."/>
            <person name="Lagkouvardos I."/>
            <person name="Roy S."/>
            <person name="Zafar N."/>
            <person name="Bertelli C."/>
            <person name="Schilde C."/>
            <person name="Kianianmomeni A."/>
            <person name="Burglin T.R."/>
            <person name="Frech C."/>
            <person name="Turcotte B."/>
            <person name="Kopec K.O."/>
            <person name="Synnott J.M."/>
            <person name="Choo C."/>
            <person name="Paponov I."/>
            <person name="Finkler A."/>
            <person name="Soon Heng Tan C."/>
            <person name="Hutchins A.P."/>
            <person name="Weinmeier T."/>
            <person name="Rattei T."/>
            <person name="Chu J.S."/>
            <person name="Gimenez G."/>
            <person name="Irimia M."/>
            <person name="Rigden D.J."/>
            <person name="Fitzpatrick D.A."/>
            <person name="Lorenzo-Morales J."/>
            <person name="Bateman A."/>
            <person name="Chiu C.H."/>
            <person name="Tang P."/>
            <person name="Hegemann P."/>
            <person name="Fromm H."/>
            <person name="Raoult D."/>
            <person name="Greub G."/>
            <person name="Miranda-Saavedra D."/>
            <person name="Chen N."/>
            <person name="Nash P."/>
            <person name="Ginger M.L."/>
            <person name="Horn M."/>
            <person name="Schaap P."/>
            <person name="Caler L."/>
            <person name="Loftus B."/>
        </authorList>
    </citation>
    <scope>NUCLEOTIDE SEQUENCE [LARGE SCALE GENOMIC DNA]</scope>
    <source>
        <strain evidence="4 5">Neff</strain>
    </source>
</reference>